<dbReference type="InterPro" id="IPR009057">
    <property type="entry name" value="Homeodomain-like_sf"/>
</dbReference>
<sequence length="160" mass="17742">MPIYAPKDKIILALEAIQSTRAGGGKLSIARAATTYGVSKSTLRDRINARPRRELTQPQRQFPLRLAGVEDIANTLLWVRNKEPFVLLRNMTAKYGIEEGDIYNFDETGFMMGVITASIVVTRADKRSKAKSVQPGNCKWAIVIKCINSGGWCIPSFVIV</sequence>
<evidence type="ECO:0000313" key="3">
    <source>
        <dbReference type="Proteomes" id="UP000654918"/>
    </source>
</evidence>
<evidence type="ECO:0000313" key="2">
    <source>
        <dbReference type="EMBL" id="KAF6812647.1"/>
    </source>
</evidence>
<gene>
    <name evidence="2" type="ORF">CPLU01_14854</name>
</gene>
<dbReference type="GO" id="GO:0003677">
    <property type="term" value="F:DNA binding"/>
    <property type="evidence" value="ECO:0007669"/>
    <property type="project" value="InterPro"/>
</dbReference>
<name>A0A8H6JGQ8_9PEZI</name>
<dbReference type="InterPro" id="IPR007889">
    <property type="entry name" value="HTH_Psq"/>
</dbReference>
<dbReference type="SUPFAM" id="SSF46689">
    <property type="entry name" value="Homeodomain-like"/>
    <property type="match status" value="1"/>
</dbReference>
<evidence type="ECO:0000259" key="1">
    <source>
        <dbReference type="Pfam" id="PF05225"/>
    </source>
</evidence>
<protein>
    <submittedName>
        <fullName evidence="2">Transposase</fullName>
    </submittedName>
</protein>
<dbReference type="AlphaFoldDB" id="A0A8H6JGQ8"/>
<accession>A0A8H6JGQ8</accession>
<reference evidence="2" key="1">
    <citation type="journal article" date="2020" name="Phytopathology">
        <title>Genome Sequence Resources of Colletotrichum truncatum, C. plurivorum, C. musicola, and C. sojae: Four Species Pathogenic to Soybean (Glycine max).</title>
        <authorList>
            <person name="Rogerio F."/>
            <person name="Boufleur T.R."/>
            <person name="Ciampi-Guillardi M."/>
            <person name="Sukno S.A."/>
            <person name="Thon M.R."/>
            <person name="Massola Junior N.S."/>
            <person name="Baroncelli R."/>
        </authorList>
    </citation>
    <scope>NUCLEOTIDE SEQUENCE</scope>
    <source>
        <strain evidence="2">LFN00145</strain>
    </source>
</reference>
<dbReference type="Proteomes" id="UP000654918">
    <property type="component" value="Unassembled WGS sequence"/>
</dbReference>
<dbReference type="EMBL" id="WIGO01000428">
    <property type="protein sequence ID" value="KAF6812647.1"/>
    <property type="molecule type" value="Genomic_DNA"/>
</dbReference>
<keyword evidence="3" id="KW-1185">Reference proteome</keyword>
<organism evidence="2 3">
    <name type="scientific">Colletotrichum plurivorum</name>
    <dbReference type="NCBI Taxonomy" id="2175906"/>
    <lineage>
        <taxon>Eukaryota</taxon>
        <taxon>Fungi</taxon>
        <taxon>Dikarya</taxon>
        <taxon>Ascomycota</taxon>
        <taxon>Pezizomycotina</taxon>
        <taxon>Sordariomycetes</taxon>
        <taxon>Hypocreomycetidae</taxon>
        <taxon>Glomerellales</taxon>
        <taxon>Glomerellaceae</taxon>
        <taxon>Colletotrichum</taxon>
        <taxon>Colletotrichum orchidearum species complex</taxon>
    </lineage>
</organism>
<proteinExistence type="predicted"/>
<feature type="domain" description="HTH psq-type" evidence="1">
    <location>
        <begin position="8"/>
        <end position="50"/>
    </location>
</feature>
<comment type="caution">
    <text evidence="2">The sequence shown here is derived from an EMBL/GenBank/DDBJ whole genome shotgun (WGS) entry which is preliminary data.</text>
</comment>
<dbReference type="Pfam" id="PF05225">
    <property type="entry name" value="HTH_psq"/>
    <property type="match status" value="1"/>
</dbReference>
<dbReference type="Gene3D" id="1.10.10.60">
    <property type="entry name" value="Homeodomain-like"/>
    <property type="match status" value="1"/>
</dbReference>